<dbReference type="InterPro" id="IPR012337">
    <property type="entry name" value="RNaseH-like_sf"/>
</dbReference>
<dbReference type="Proteomes" id="UP000254649">
    <property type="component" value="Unassembled WGS sequence"/>
</dbReference>
<keyword evidence="2 6" id="KW-0819">tRNA processing</keyword>
<dbReference type="AlphaFoldDB" id="A0A380TRP0"/>
<evidence type="ECO:0000256" key="6">
    <source>
        <dbReference type="HAMAP-Rule" id="MF_01899"/>
    </source>
</evidence>
<evidence type="ECO:0000256" key="1">
    <source>
        <dbReference type="ARBA" id="ARBA00022490"/>
    </source>
</evidence>
<proteinExistence type="inferred from homology"/>
<comment type="cofactor">
    <cofactor evidence="6">
        <name>a divalent metal cation</name>
        <dbReference type="ChEBI" id="CHEBI:60240"/>
    </cofactor>
</comment>
<dbReference type="InterPro" id="IPR002121">
    <property type="entry name" value="HRDC_dom"/>
</dbReference>
<dbReference type="HAMAP" id="MF_01899">
    <property type="entry name" value="RNase_D"/>
    <property type="match status" value="1"/>
</dbReference>
<dbReference type="GO" id="GO:0008408">
    <property type="term" value="F:3'-5' exonuclease activity"/>
    <property type="evidence" value="ECO:0007669"/>
    <property type="project" value="InterPro"/>
</dbReference>
<dbReference type="GO" id="GO:0005737">
    <property type="term" value="C:cytoplasm"/>
    <property type="evidence" value="ECO:0007669"/>
    <property type="project" value="UniProtKB-SubCell"/>
</dbReference>
<dbReference type="Pfam" id="PF21293">
    <property type="entry name" value="RNAseD_HRDC_C"/>
    <property type="match status" value="1"/>
</dbReference>
<dbReference type="Pfam" id="PF01612">
    <property type="entry name" value="DNA_pol_A_exo1"/>
    <property type="match status" value="1"/>
</dbReference>
<reference evidence="8 9" key="1">
    <citation type="submission" date="2018-06" db="EMBL/GenBank/DDBJ databases">
        <authorList>
            <consortium name="Pathogen Informatics"/>
            <person name="Doyle S."/>
        </authorList>
    </citation>
    <scope>NUCLEOTIDE SEQUENCE [LARGE SCALE GENOMIC DNA]</scope>
    <source>
        <strain evidence="8 9">NCTC10801</strain>
    </source>
</reference>
<dbReference type="InterPro" id="IPR036397">
    <property type="entry name" value="RNaseH_sf"/>
</dbReference>
<evidence type="ECO:0000256" key="2">
    <source>
        <dbReference type="ARBA" id="ARBA00022694"/>
    </source>
</evidence>
<evidence type="ECO:0000256" key="5">
    <source>
        <dbReference type="ARBA" id="ARBA00022839"/>
    </source>
</evidence>
<dbReference type="Pfam" id="PF00570">
    <property type="entry name" value="HRDC"/>
    <property type="match status" value="1"/>
</dbReference>
<dbReference type="InterPro" id="IPR010997">
    <property type="entry name" value="HRDC-like_sf"/>
</dbReference>
<dbReference type="InterPro" id="IPR048579">
    <property type="entry name" value="RNAseD_HRDC_C"/>
</dbReference>
<sequence>MIKELKNQPHFNLITDNDSLKSACEQASQKSIVALDTEFVRIRSYYPKLGLIQLYDGEQVSLIDPVTITDFAPFVELLAKKAVLKILHACYEDLEVFFHYFHQFPEPMLDTQVIASFLGFPNSTGLATLIQHYFQLEMDKGTSRTDWLARPLTEKQLCYAAADVWYLLPLYQCMSQALSQTRWQSAVKFDCDLLVEKQRQPRNSDNAYLNIPNAWRMEPEELARLQLLAKWRHDEAIRRDLALNFVVQAESLYEVAKHQPKHTSELLNLGLSSNEVRIHGKKLLQLIEQSKRIDKTLYPSKIQRLTDEPHYKKTIKMLQQKLKEIAPTDLAAEVIASKRDLESLMKWGWWKNKDSQRLPKLMRDWREAFGVQLLHVLESESQG</sequence>
<evidence type="ECO:0000313" key="9">
    <source>
        <dbReference type="Proteomes" id="UP000254649"/>
    </source>
</evidence>
<feature type="domain" description="HRDC" evidence="7">
    <location>
        <begin position="218"/>
        <end position="297"/>
    </location>
</feature>
<dbReference type="CDD" id="cd06142">
    <property type="entry name" value="RNaseD_exo"/>
    <property type="match status" value="1"/>
</dbReference>
<gene>
    <name evidence="6 8" type="primary">rnd</name>
    <name evidence="8" type="ORF">NCTC10801_01319</name>
</gene>
<dbReference type="InterPro" id="IPR051086">
    <property type="entry name" value="RNase_D-like"/>
</dbReference>
<accession>A0A380TRP0</accession>
<dbReference type="InterPro" id="IPR006292">
    <property type="entry name" value="RNase_D"/>
</dbReference>
<keyword evidence="9" id="KW-1185">Reference proteome</keyword>
<dbReference type="NCBIfam" id="TIGR01388">
    <property type="entry name" value="rnd"/>
    <property type="match status" value="1"/>
</dbReference>
<dbReference type="EMBL" id="UFRQ01000003">
    <property type="protein sequence ID" value="SUT90891.1"/>
    <property type="molecule type" value="Genomic_DNA"/>
</dbReference>
<dbReference type="Gene3D" id="1.10.150.80">
    <property type="entry name" value="HRDC domain"/>
    <property type="match status" value="2"/>
</dbReference>
<dbReference type="OrthoDB" id="9800549at2"/>
<comment type="function">
    <text evidence="6">Exonuclease involved in the 3' processing of various precursor tRNAs. Initiates hydrolysis at the 3'-terminus of an RNA molecule and releases 5'-mononucleotides.</text>
</comment>
<dbReference type="PROSITE" id="PS50967">
    <property type="entry name" value="HRDC"/>
    <property type="match status" value="1"/>
</dbReference>
<keyword evidence="4 6" id="KW-0378">Hydrolase</keyword>
<dbReference type="GO" id="GO:0033890">
    <property type="term" value="F:ribonuclease D activity"/>
    <property type="evidence" value="ECO:0007669"/>
    <property type="project" value="UniProtKB-UniRule"/>
</dbReference>
<name>A0A380TRP0_9PAST</name>
<dbReference type="Gene3D" id="3.30.420.10">
    <property type="entry name" value="Ribonuclease H-like superfamily/Ribonuclease H"/>
    <property type="match status" value="1"/>
</dbReference>
<evidence type="ECO:0000256" key="4">
    <source>
        <dbReference type="ARBA" id="ARBA00022801"/>
    </source>
</evidence>
<keyword evidence="3 6" id="KW-0540">Nuclease</keyword>
<evidence type="ECO:0000313" key="8">
    <source>
        <dbReference type="EMBL" id="SUT90891.1"/>
    </source>
</evidence>
<dbReference type="SMART" id="SM00341">
    <property type="entry name" value="HRDC"/>
    <property type="match status" value="1"/>
</dbReference>
<evidence type="ECO:0000259" key="7">
    <source>
        <dbReference type="PROSITE" id="PS50967"/>
    </source>
</evidence>
<comment type="subcellular location">
    <subcellularLocation>
        <location evidence="6">Cytoplasm</location>
    </subcellularLocation>
</comment>
<dbReference type="GO" id="GO:0000166">
    <property type="term" value="F:nucleotide binding"/>
    <property type="evidence" value="ECO:0007669"/>
    <property type="project" value="InterPro"/>
</dbReference>
<dbReference type="GO" id="GO:0003676">
    <property type="term" value="F:nucleic acid binding"/>
    <property type="evidence" value="ECO:0007669"/>
    <property type="project" value="InterPro"/>
</dbReference>
<dbReference type="PANTHER" id="PTHR47649:SF1">
    <property type="entry name" value="RIBONUCLEASE D"/>
    <property type="match status" value="1"/>
</dbReference>
<dbReference type="InterPro" id="IPR044876">
    <property type="entry name" value="HRDC_dom_sf"/>
</dbReference>
<organism evidence="8 9">
    <name type="scientific">[Actinobacillus] rossii</name>
    <dbReference type="NCBI Taxonomy" id="123820"/>
    <lineage>
        <taxon>Bacteria</taxon>
        <taxon>Pseudomonadati</taxon>
        <taxon>Pseudomonadota</taxon>
        <taxon>Gammaproteobacteria</taxon>
        <taxon>Pasteurellales</taxon>
        <taxon>Pasteurellaceae</taxon>
    </lineage>
</organism>
<keyword evidence="5 6" id="KW-0269">Exonuclease</keyword>
<dbReference type="SMART" id="SM00474">
    <property type="entry name" value="35EXOc"/>
    <property type="match status" value="1"/>
</dbReference>
<dbReference type="SUPFAM" id="SSF53098">
    <property type="entry name" value="Ribonuclease H-like"/>
    <property type="match status" value="1"/>
</dbReference>
<comment type="catalytic activity">
    <reaction evidence="6">
        <text>Exonucleolytic cleavage that removes extra residues from the 3'-terminus of tRNA to produce 5'-mononucleotides.</text>
        <dbReference type="EC" id="3.1.13.5"/>
    </reaction>
</comment>
<evidence type="ECO:0000256" key="3">
    <source>
        <dbReference type="ARBA" id="ARBA00022722"/>
    </source>
</evidence>
<protein>
    <recommendedName>
        <fullName evidence="6">Ribonuclease D</fullName>
        <shortName evidence="6">RNase D</shortName>
        <ecNumber evidence="6">3.1.13.5</ecNumber>
    </recommendedName>
</protein>
<dbReference type="SUPFAM" id="SSF47819">
    <property type="entry name" value="HRDC-like"/>
    <property type="match status" value="2"/>
</dbReference>
<comment type="similarity">
    <text evidence="6">Belongs to the RNase D family.</text>
</comment>
<dbReference type="PANTHER" id="PTHR47649">
    <property type="entry name" value="RIBONUCLEASE D"/>
    <property type="match status" value="1"/>
</dbReference>
<dbReference type="GO" id="GO:0042780">
    <property type="term" value="P:tRNA 3'-end processing"/>
    <property type="evidence" value="ECO:0007669"/>
    <property type="project" value="UniProtKB-UniRule"/>
</dbReference>
<dbReference type="InterPro" id="IPR002562">
    <property type="entry name" value="3'-5'_exonuclease_dom"/>
</dbReference>
<dbReference type="EC" id="3.1.13.5" evidence="6"/>
<keyword evidence="1 6" id="KW-0963">Cytoplasm</keyword>